<keyword evidence="2" id="KW-0274">FAD</keyword>
<accession>G0SH26</accession>
<organism evidence="6">
    <name type="scientific">Chaetomium thermophilum (strain DSM 1495 / CBS 144.50 / IMI 039719)</name>
    <name type="common">Thermochaetoides thermophila</name>
    <dbReference type="NCBI Taxonomy" id="759272"/>
    <lineage>
        <taxon>Eukaryota</taxon>
        <taxon>Fungi</taxon>
        <taxon>Dikarya</taxon>
        <taxon>Ascomycota</taxon>
        <taxon>Pezizomycotina</taxon>
        <taxon>Sordariomycetes</taxon>
        <taxon>Sordariomycetidae</taxon>
        <taxon>Sordariales</taxon>
        <taxon>Chaetomiaceae</taxon>
        <taxon>Thermochaetoides</taxon>
    </lineage>
</organism>
<dbReference type="InterPro" id="IPR036188">
    <property type="entry name" value="FAD/NAD-bd_sf"/>
</dbReference>
<dbReference type="EMBL" id="GL988047">
    <property type="protein sequence ID" value="EGS17515.1"/>
    <property type="molecule type" value="Genomic_DNA"/>
</dbReference>
<dbReference type="STRING" id="759272.G0SH26"/>
<evidence type="ECO:0000256" key="2">
    <source>
        <dbReference type="ARBA" id="ARBA00022827"/>
    </source>
</evidence>
<evidence type="ECO:0000313" key="6">
    <source>
        <dbReference type="Proteomes" id="UP000008066"/>
    </source>
</evidence>
<dbReference type="AlphaFoldDB" id="G0SH26"/>
<name>G0SH26_CHATD</name>
<evidence type="ECO:0000313" key="5">
    <source>
        <dbReference type="EMBL" id="EGS17515.1"/>
    </source>
</evidence>
<dbReference type="GO" id="GO:0071949">
    <property type="term" value="F:FAD binding"/>
    <property type="evidence" value="ECO:0007669"/>
    <property type="project" value="InterPro"/>
</dbReference>
<keyword evidence="3" id="KW-0560">Oxidoreductase</keyword>
<protein>
    <submittedName>
        <fullName evidence="5">Monooxygenase-like protein</fullName>
    </submittedName>
</protein>
<keyword evidence="5" id="KW-0503">Monooxygenase</keyword>
<dbReference type="KEGG" id="cthr:CTHT_0068450"/>
<sequence>MSLDDLSITNTEFPLPLGISQAVTESFLDECLARYGLAVLRPVRAIDIVQDDSGVTATLEVSDGNTKTMCSLYVVGCDDAHSVVRHAAGLEFEGAAYPRDFVLCDAHLRDARLDLDRLTMCLGSSSLLAILPLRASFSAWSH</sequence>
<dbReference type="Proteomes" id="UP000008066">
    <property type="component" value="Unassembled WGS sequence"/>
</dbReference>
<keyword evidence="6" id="KW-1185">Reference proteome</keyword>
<dbReference type="OrthoDB" id="10016252at2759"/>
<dbReference type="GeneID" id="18260883"/>
<reference evidence="5 6" key="1">
    <citation type="journal article" date="2011" name="Cell">
        <title>Insight into structure and assembly of the nuclear pore complex by utilizing the genome of a eukaryotic thermophile.</title>
        <authorList>
            <person name="Amlacher S."/>
            <person name="Sarges P."/>
            <person name="Flemming D."/>
            <person name="van Noort V."/>
            <person name="Kunze R."/>
            <person name="Devos D.P."/>
            <person name="Arumugam M."/>
            <person name="Bork P."/>
            <person name="Hurt E."/>
        </authorList>
    </citation>
    <scope>NUCLEOTIDE SEQUENCE [LARGE SCALE GENOMIC DNA]</scope>
    <source>
        <strain evidence="6">DSM 1495 / CBS 144.50 / IMI 039719</strain>
    </source>
</reference>
<evidence type="ECO:0000256" key="3">
    <source>
        <dbReference type="ARBA" id="ARBA00023002"/>
    </source>
</evidence>
<dbReference type="SUPFAM" id="SSF51905">
    <property type="entry name" value="FAD/NAD(P)-binding domain"/>
    <property type="match status" value="1"/>
</dbReference>
<dbReference type="Pfam" id="PF01494">
    <property type="entry name" value="FAD_binding_3"/>
    <property type="match status" value="1"/>
</dbReference>
<dbReference type="eggNOG" id="KOG3855">
    <property type="taxonomic scope" value="Eukaryota"/>
</dbReference>
<dbReference type="Gene3D" id="3.30.70.2450">
    <property type="match status" value="1"/>
</dbReference>
<proteinExistence type="predicted"/>
<gene>
    <name evidence="5" type="ORF">CTHT_0068450</name>
</gene>
<dbReference type="HOGENOM" id="CLU_1815583_0_0_1"/>
<evidence type="ECO:0000259" key="4">
    <source>
        <dbReference type="Pfam" id="PF01494"/>
    </source>
</evidence>
<keyword evidence="1" id="KW-0285">Flavoprotein</keyword>
<evidence type="ECO:0000256" key="1">
    <source>
        <dbReference type="ARBA" id="ARBA00022630"/>
    </source>
</evidence>
<dbReference type="Gene3D" id="3.50.50.60">
    <property type="entry name" value="FAD/NAD(P)-binding domain"/>
    <property type="match status" value="1"/>
</dbReference>
<dbReference type="InterPro" id="IPR002938">
    <property type="entry name" value="FAD-bd"/>
</dbReference>
<feature type="domain" description="FAD-binding" evidence="4">
    <location>
        <begin position="10"/>
        <end position="110"/>
    </location>
</feature>
<dbReference type="GO" id="GO:0004497">
    <property type="term" value="F:monooxygenase activity"/>
    <property type="evidence" value="ECO:0007669"/>
    <property type="project" value="UniProtKB-KW"/>
</dbReference>
<dbReference type="RefSeq" id="XP_006697133.1">
    <property type="nucleotide sequence ID" value="XM_006697070.1"/>
</dbReference>